<accession>A0A0A2GT72</accession>
<dbReference type="SUPFAM" id="SSF55008">
    <property type="entry name" value="HMA, heavy metal-associated domain"/>
    <property type="match status" value="2"/>
</dbReference>
<dbReference type="PATRIC" id="fig|1300343.5.peg.37"/>
<evidence type="ECO:0000313" key="4">
    <source>
        <dbReference type="Proteomes" id="UP000030140"/>
    </source>
</evidence>
<evidence type="ECO:0000313" key="3">
    <source>
        <dbReference type="EMBL" id="KGO06412.1"/>
    </source>
</evidence>
<gene>
    <name evidence="3" type="ORF">NV36_05860</name>
</gene>
<dbReference type="EMBL" id="JSAQ01000001">
    <property type="protein sequence ID" value="KGO06412.1"/>
    <property type="molecule type" value="Genomic_DNA"/>
</dbReference>
<dbReference type="KEGG" id="ddo:I597_0035"/>
<dbReference type="InterPro" id="IPR036163">
    <property type="entry name" value="HMA_dom_sf"/>
</dbReference>
<dbReference type="Proteomes" id="UP000030140">
    <property type="component" value="Unassembled WGS sequence"/>
</dbReference>
<protein>
    <submittedName>
        <fullName evidence="3">Heavy metal transporter</fullName>
    </submittedName>
</protein>
<name>A0A0A2GT72_9FLAO</name>
<dbReference type="AlphaFoldDB" id="A0A0A2GT72"/>
<evidence type="ECO:0000259" key="2">
    <source>
        <dbReference type="PROSITE" id="PS50846"/>
    </source>
</evidence>
<dbReference type="CDD" id="cd00371">
    <property type="entry name" value="HMA"/>
    <property type="match status" value="1"/>
</dbReference>
<reference evidence="3 4" key="1">
    <citation type="submission" date="2014-10" db="EMBL/GenBank/DDBJ databases">
        <title>Draft genome sequence of the proteorhodopsin-containing marine bacterium Dokdonia donghaensis.</title>
        <authorList>
            <person name="Gomez-Consarnau L."/>
            <person name="Gonzalez J.M."/>
            <person name="Riedel T."/>
            <person name="Jaenicke S."/>
            <person name="Wagner-Doebler I."/>
            <person name="Fuhrman J.A."/>
        </authorList>
    </citation>
    <scope>NUCLEOTIDE SEQUENCE [LARGE SCALE GENOMIC DNA]</scope>
    <source>
        <strain evidence="3 4">DSW-1</strain>
    </source>
</reference>
<organism evidence="3 4">
    <name type="scientific">Dokdonia donghaensis DSW-1</name>
    <dbReference type="NCBI Taxonomy" id="1300343"/>
    <lineage>
        <taxon>Bacteria</taxon>
        <taxon>Pseudomonadati</taxon>
        <taxon>Bacteroidota</taxon>
        <taxon>Flavobacteriia</taxon>
        <taxon>Flavobacteriales</taxon>
        <taxon>Flavobacteriaceae</taxon>
        <taxon>Dokdonia</taxon>
    </lineage>
</organism>
<evidence type="ECO:0000256" key="1">
    <source>
        <dbReference type="SAM" id="SignalP"/>
    </source>
</evidence>
<dbReference type="InterPro" id="IPR006121">
    <property type="entry name" value="HMA_dom"/>
</dbReference>
<keyword evidence="4" id="KW-1185">Reference proteome</keyword>
<sequence length="209" mass="22768">MKIKAIILLVAVVMVSAFAKAQKTMDTFEVQVDGLGCPFCAYGLEKKFKEFKGIKKVVIDIETGDFSFQYPSEKNLTMQAVVKQVEKAGYTPITSKITRADGTVEANEANTTELSAESVVVTQQVLVAGKCGMCEARIINAAGNIPGVTAAAWKQDQQMMKVTYDKSQVTLDGIQSEIARIGHDTKAHKATDEAYANLPGCCKYERLDQ</sequence>
<dbReference type="OrthoDB" id="5513217at2"/>
<dbReference type="Pfam" id="PF00403">
    <property type="entry name" value="HMA"/>
    <property type="match status" value="1"/>
</dbReference>
<dbReference type="PROSITE" id="PS50846">
    <property type="entry name" value="HMA_2"/>
    <property type="match status" value="1"/>
</dbReference>
<comment type="caution">
    <text evidence="3">The sequence shown here is derived from an EMBL/GenBank/DDBJ whole genome shotgun (WGS) entry which is preliminary data.</text>
</comment>
<feature type="signal peptide" evidence="1">
    <location>
        <begin position="1"/>
        <end position="19"/>
    </location>
</feature>
<feature type="chain" id="PRO_5001987863" evidence="1">
    <location>
        <begin position="20"/>
        <end position="209"/>
    </location>
</feature>
<feature type="domain" description="HMA" evidence="2">
    <location>
        <begin position="26"/>
        <end position="93"/>
    </location>
</feature>
<proteinExistence type="predicted"/>
<dbReference type="RefSeq" id="WP_035325417.1">
    <property type="nucleotide sequence ID" value="NZ_CP015125.1"/>
</dbReference>
<dbReference type="Gene3D" id="3.30.70.100">
    <property type="match status" value="2"/>
</dbReference>
<keyword evidence="1" id="KW-0732">Signal</keyword>
<dbReference type="GO" id="GO:0046872">
    <property type="term" value="F:metal ion binding"/>
    <property type="evidence" value="ECO:0007669"/>
    <property type="project" value="InterPro"/>
</dbReference>